<evidence type="ECO:0000313" key="14">
    <source>
        <dbReference type="Proteomes" id="UP000030125"/>
    </source>
</evidence>
<dbReference type="Gene3D" id="3.40.50.620">
    <property type="entry name" value="HUPs"/>
    <property type="match status" value="1"/>
</dbReference>
<keyword evidence="7 11" id="KW-0547">Nucleotide-binding</keyword>
<comment type="catalytic activity">
    <reaction evidence="10 11">
        <text>nicotinate beta-D-ribonucleotide + ATP + H(+) = deamido-NAD(+) + diphosphate</text>
        <dbReference type="Rhea" id="RHEA:22860"/>
        <dbReference type="ChEBI" id="CHEBI:15378"/>
        <dbReference type="ChEBI" id="CHEBI:30616"/>
        <dbReference type="ChEBI" id="CHEBI:33019"/>
        <dbReference type="ChEBI" id="CHEBI:57502"/>
        <dbReference type="ChEBI" id="CHEBI:58437"/>
        <dbReference type="EC" id="2.7.7.18"/>
    </reaction>
</comment>
<dbReference type="GO" id="GO:0004515">
    <property type="term" value="F:nicotinate-nucleotide adenylyltransferase activity"/>
    <property type="evidence" value="ECO:0007669"/>
    <property type="project" value="UniProtKB-UniRule"/>
</dbReference>
<evidence type="ECO:0000256" key="11">
    <source>
        <dbReference type="HAMAP-Rule" id="MF_00244"/>
    </source>
</evidence>
<dbReference type="UniPathway" id="UPA00253">
    <property type="reaction ID" value="UER00332"/>
</dbReference>
<evidence type="ECO:0000256" key="4">
    <source>
        <dbReference type="ARBA" id="ARBA00022642"/>
    </source>
</evidence>
<proteinExistence type="inferred from homology"/>
<dbReference type="Pfam" id="PF01467">
    <property type="entry name" value="CTP_transf_like"/>
    <property type="match status" value="1"/>
</dbReference>
<evidence type="ECO:0000256" key="7">
    <source>
        <dbReference type="ARBA" id="ARBA00022741"/>
    </source>
</evidence>
<dbReference type="STRING" id="36874.HQ34_04315"/>
<dbReference type="PANTHER" id="PTHR39321:SF3">
    <property type="entry name" value="PHOSPHOPANTETHEINE ADENYLYLTRANSFERASE"/>
    <property type="match status" value="1"/>
</dbReference>
<keyword evidence="14" id="KW-1185">Reference proteome</keyword>
<protein>
    <recommendedName>
        <fullName evidence="11">Probable nicotinate-nucleotide adenylyltransferase</fullName>
        <ecNumber evidence="11">2.7.7.18</ecNumber>
    </recommendedName>
    <alternativeName>
        <fullName evidence="11">Deamido-NAD(+) diphosphorylase</fullName>
    </alternativeName>
    <alternativeName>
        <fullName evidence="11">Deamido-NAD(+) pyrophosphorylase</fullName>
    </alternativeName>
    <alternativeName>
        <fullName evidence="11">Nicotinate mononucleotide adenylyltransferase</fullName>
        <shortName evidence="11">NaMN adenylyltransferase</shortName>
    </alternativeName>
</protein>
<evidence type="ECO:0000256" key="10">
    <source>
        <dbReference type="ARBA" id="ARBA00048721"/>
    </source>
</evidence>
<gene>
    <name evidence="11" type="primary">nadD</name>
    <name evidence="13" type="ORF">HQ35_03715</name>
</gene>
<feature type="domain" description="Cytidyltransferase-like" evidence="12">
    <location>
        <begin position="7"/>
        <end position="167"/>
    </location>
</feature>
<comment type="pathway">
    <text evidence="2 11">Cofactor biosynthesis; NAD(+) biosynthesis; deamido-NAD(+) from nicotinate D-ribonucleotide: step 1/1.</text>
</comment>
<evidence type="ECO:0000256" key="3">
    <source>
        <dbReference type="ARBA" id="ARBA00009014"/>
    </source>
</evidence>
<evidence type="ECO:0000256" key="2">
    <source>
        <dbReference type="ARBA" id="ARBA00005019"/>
    </source>
</evidence>
<dbReference type="GO" id="GO:0005524">
    <property type="term" value="F:ATP binding"/>
    <property type="evidence" value="ECO:0007669"/>
    <property type="project" value="UniProtKB-KW"/>
</dbReference>
<dbReference type="EC" id="2.7.7.18" evidence="11"/>
<comment type="function">
    <text evidence="1 11">Catalyzes the reversible adenylation of nicotinate mononucleotide (NaMN) to nicotinic acid adenine dinucleotide (NaAD).</text>
</comment>
<comment type="caution">
    <text evidence="13">The sequence shown here is derived from an EMBL/GenBank/DDBJ whole genome shotgun (WGS) entry which is preliminary data.</text>
</comment>
<keyword evidence="4 11" id="KW-0662">Pyridine nucleotide biosynthesis</keyword>
<dbReference type="CDD" id="cd02165">
    <property type="entry name" value="NMNAT"/>
    <property type="match status" value="1"/>
</dbReference>
<dbReference type="InterPro" id="IPR005248">
    <property type="entry name" value="NadD/NMNAT"/>
</dbReference>
<dbReference type="eggNOG" id="COG1057">
    <property type="taxonomic scope" value="Bacteria"/>
</dbReference>
<keyword evidence="5 11" id="KW-0808">Transferase</keyword>
<evidence type="ECO:0000313" key="13">
    <source>
        <dbReference type="EMBL" id="KGN81757.1"/>
    </source>
</evidence>
<name>A0A0A2EVN6_PORCN</name>
<keyword evidence="9 11" id="KW-0520">NAD</keyword>
<reference evidence="13 14" key="1">
    <citation type="submission" date="2014-08" db="EMBL/GenBank/DDBJ databases">
        <title>Porphyromonas cangingivalis strain:COT-109_OH1386 Genome sequencing.</title>
        <authorList>
            <person name="Wallis C."/>
            <person name="Deusch O."/>
            <person name="O'Flynn C."/>
            <person name="Davis I."/>
            <person name="Jospin G."/>
            <person name="Darling A.E."/>
            <person name="Coil D.A."/>
            <person name="Alexiev A."/>
            <person name="Horsfall A."/>
            <person name="Kirkwood N."/>
            <person name="Harris S."/>
            <person name="Eisen J.A."/>
        </authorList>
    </citation>
    <scope>NUCLEOTIDE SEQUENCE [LARGE SCALE GENOMIC DNA]</scope>
    <source>
        <strain evidence="14">COT-109 OH1386</strain>
    </source>
</reference>
<dbReference type="NCBIfam" id="TIGR00482">
    <property type="entry name" value="nicotinate (nicotinamide) nucleotide adenylyltransferase"/>
    <property type="match status" value="1"/>
</dbReference>
<organism evidence="13 14">
    <name type="scientific">Porphyromonas cangingivalis</name>
    <dbReference type="NCBI Taxonomy" id="36874"/>
    <lineage>
        <taxon>Bacteria</taxon>
        <taxon>Pseudomonadati</taxon>
        <taxon>Bacteroidota</taxon>
        <taxon>Bacteroidia</taxon>
        <taxon>Bacteroidales</taxon>
        <taxon>Porphyromonadaceae</taxon>
        <taxon>Porphyromonas</taxon>
    </lineage>
</organism>
<evidence type="ECO:0000256" key="1">
    <source>
        <dbReference type="ARBA" id="ARBA00002324"/>
    </source>
</evidence>
<dbReference type="InterPro" id="IPR014729">
    <property type="entry name" value="Rossmann-like_a/b/a_fold"/>
</dbReference>
<comment type="similarity">
    <text evidence="3 11">Belongs to the NadD family.</text>
</comment>
<dbReference type="GO" id="GO:0009435">
    <property type="term" value="P:NAD+ biosynthetic process"/>
    <property type="evidence" value="ECO:0007669"/>
    <property type="project" value="UniProtKB-UniRule"/>
</dbReference>
<evidence type="ECO:0000256" key="6">
    <source>
        <dbReference type="ARBA" id="ARBA00022695"/>
    </source>
</evidence>
<dbReference type="EMBL" id="JQJD01000023">
    <property type="protein sequence ID" value="KGN81757.1"/>
    <property type="molecule type" value="Genomic_DNA"/>
</dbReference>
<keyword evidence="6 11" id="KW-0548">Nucleotidyltransferase</keyword>
<dbReference type="Proteomes" id="UP000030125">
    <property type="component" value="Unassembled WGS sequence"/>
</dbReference>
<evidence type="ECO:0000256" key="9">
    <source>
        <dbReference type="ARBA" id="ARBA00023027"/>
    </source>
</evidence>
<dbReference type="HAMAP" id="MF_00244">
    <property type="entry name" value="NaMN_adenylyltr"/>
    <property type="match status" value="1"/>
</dbReference>
<dbReference type="RefSeq" id="WP_036851142.1">
    <property type="nucleotide sequence ID" value="NZ_JQJD01000023.1"/>
</dbReference>
<dbReference type="PANTHER" id="PTHR39321">
    <property type="entry name" value="NICOTINATE-NUCLEOTIDE ADENYLYLTRANSFERASE-RELATED"/>
    <property type="match status" value="1"/>
</dbReference>
<dbReference type="SUPFAM" id="SSF52374">
    <property type="entry name" value="Nucleotidylyl transferase"/>
    <property type="match status" value="1"/>
</dbReference>
<dbReference type="OrthoDB" id="5295945at2"/>
<dbReference type="AlphaFoldDB" id="A0A0A2EVN6"/>
<keyword evidence="8 11" id="KW-0067">ATP-binding</keyword>
<evidence type="ECO:0000259" key="12">
    <source>
        <dbReference type="Pfam" id="PF01467"/>
    </source>
</evidence>
<sequence>MAKHIVLFSGSFNPMHIGHLCLANYVAELHPDVDEVWLMVTPANPFKSHTHLLDEDFRVRWASHQIGKHPKLKVSTIELSLPRPSYTFHTLKHLREQYPDYKFTLLMGMDSLETLPRWYEGERLIKDENILIYPRLGHDVPRSLSPLPKNITVIDAPIFDISATEIRSLLLQGHHLPYFLNMEITHPLYIELIDQLKHQPL</sequence>
<accession>A0A0A2EVN6</accession>
<evidence type="ECO:0000256" key="8">
    <source>
        <dbReference type="ARBA" id="ARBA00022840"/>
    </source>
</evidence>
<dbReference type="InterPro" id="IPR004821">
    <property type="entry name" value="Cyt_trans-like"/>
</dbReference>
<evidence type="ECO:0000256" key="5">
    <source>
        <dbReference type="ARBA" id="ARBA00022679"/>
    </source>
</evidence>